<comment type="caution">
    <text evidence="2">The sequence shown here is derived from an EMBL/GenBank/DDBJ whole genome shotgun (WGS) entry which is preliminary data.</text>
</comment>
<dbReference type="RefSeq" id="WP_208235175.1">
    <property type="nucleotide sequence ID" value="NZ_JAGEVG010000028.1"/>
</dbReference>
<protein>
    <submittedName>
        <fullName evidence="2">DUF420 domain-containing protein</fullName>
    </submittedName>
</protein>
<feature type="transmembrane region" description="Helical" evidence="1">
    <location>
        <begin position="44"/>
        <end position="63"/>
    </location>
</feature>
<organism evidence="2 3">
    <name type="scientific">Gelidibacter pelagius</name>
    <dbReference type="NCBI Taxonomy" id="2819985"/>
    <lineage>
        <taxon>Bacteria</taxon>
        <taxon>Pseudomonadati</taxon>
        <taxon>Bacteroidota</taxon>
        <taxon>Flavobacteriia</taxon>
        <taxon>Flavobacteriales</taxon>
        <taxon>Flavobacteriaceae</taxon>
        <taxon>Gelidibacter</taxon>
    </lineage>
</organism>
<dbReference type="Pfam" id="PF04238">
    <property type="entry name" value="DUF420"/>
    <property type="match status" value="1"/>
</dbReference>
<keyword evidence="1" id="KW-0812">Transmembrane</keyword>
<feature type="transmembrane region" description="Helical" evidence="1">
    <location>
        <begin position="83"/>
        <end position="105"/>
    </location>
</feature>
<evidence type="ECO:0000313" key="2">
    <source>
        <dbReference type="EMBL" id="MBO3100068.1"/>
    </source>
</evidence>
<accession>A0ABS3SWH7</accession>
<proteinExistence type="predicted"/>
<keyword evidence="3" id="KW-1185">Reference proteome</keyword>
<gene>
    <name evidence="2" type="ORF">J4051_17480</name>
</gene>
<reference evidence="2 3" key="1">
    <citation type="submission" date="2021-03" db="EMBL/GenBank/DDBJ databases">
        <title>Gelidibacter sp. nov., isolated from costal sediment.</title>
        <authorList>
            <person name="Lun K.-Y."/>
        </authorList>
    </citation>
    <scope>NUCLEOTIDE SEQUENCE [LARGE SCALE GENOMIC DNA]</scope>
    <source>
        <strain evidence="2 3">DF109</strain>
    </source>
</reference>
<feature type="transmembrane region" description="Helical" evidence="1">
    <location>
        <begin position="126"/>
        <end position="150"/>
    </location>
</feature>
<feature type="transmembrane region" description="Helical" evidence="1">
    <location>
        <begin position="6"/>
        <end position="24"/>
    </location>
</feature>
<evidence type="ECO:0000313" key="3">
    <source>
        <dbReference type="Proteomes" id="UP000681315"/>
    </source>
</evidence>
<keyword evidence="1" id="KW-0472">Membrane</keyword>
<dbReference type="InterPro" id="IPR007352">
    <property type="entry name" value="DUF420"/>
</dbReference>
<sequence length="151" mass="16759">MSITFAIILGILTLSILAPFIALYAVSFIKKKDYPTHIKIQKRLFWTCVIAVLILEIQIRVAGGSGSLVSNSAYTGTPFFKSVLTAHIIGAVLTYIIWGITIFTSNKKYKKRKTLPGSFSITHKRLGFITIIGLFYTAITALIVCTYAFFL</sequence>
<dbReference type="Proteomes" id="UP000681315">
    <property type="component" value="Unassembled WGS sequence"/>
</dbReference>
<keyword evidence="1" id="KW-1133">Transmembrane helix</keyword>
<dbReference type="EMBL" id="JAGEVG010000028">
    <property type="protein sequence ID" value="MBO3100068.1"/>
    <property type="molecule type" value="Genomic_DNA"/>
</dbReference>
<name>A0ABS3SWH7_9FLAO</name>
<evidence type="ECO:0000256" key="1">
    <source>
        <dbReference type="SAM" id="Phobius"/>
    </source>
</evidence>